<organism evidence="2 3">
    <name type="scientific">Paraconiothyrium brasiliense</name>
    <dbReference type="NCBI Taxonomy" id="300254"/>
    <lineage>
        <taxon>Eukaryota</taxon>
        <taxon>Fungi</taxon>
        <taxon>Dikarya</taxon>
        <taxon>Ascomycota</taxon>
        <taxon>Pezizomycotina</taxon>
        <taxon>Dothideomycetes</taxon>
        <taxon>Pleosporomycetidae</taxon>
        <taxon>Pleosporales</taxon>
        <taxon>Massarineae</taxon>
        <taxon>Didymosphaeriaceae</taxon>
        <taxon>Paraconiothyrium</taxon>
    </lineage>
</organism>
<dbReference type="Proteomes" id="UP001521785">
    <property type="component" value="Unassembled WGS sequence"/>
</dbReference>
<dbReference type="EMBL" id="JAKJXO020000020">
    <property type="protein sequence ID" value="KAL1592736.1"/>
    <property type="molecule type" value="Genomic_DNA"/>
</dbReference>
<feature type="domain" description="F-box" evidence="1">
    <location>
        <begin position="4"/>
        <end position="72"/>
    </location>
</feature>
<accession>A0ABR3QKR0</accession>
<keyword evidence="3" id="KW-1185">Reference proteome</keyword>
<evidence type="ECO:0000313" key="3">
    <source>
        <dbReference type="Proteomes" id="UP001521785"/>
    </source>
</evidence>
<sequence>MPTKRESCRFLDLPGELRNRIYDHVPEENKFRVLRKPESQKPKDHIFKTNLWSSPGLALTQVCRSIRSEFLPLYRAATLDNVLPQELYEYIETFLMVPDNNDDEIIGSVLIDLSANFSSCLDIKALLHLLRRARNLHVGTYDIIQPESLGRPGDVVPDIQDILTSLYDIVDLEAFYGYVEKAMTMLEIECDETKGVEIVFELGTDYWEGWMGAWSKPDHDPSYRIPLELGESVVRWGRGCGMELDRAAGSHLTVNFRRGLQTRPQHVEDRSIRKPFDSKV</sequence>
<evidence type="ECO:0000259" key="1">
    <source>
        <dbReference type="Pfam" id="PF13013"/>
    </source>
</evidence>
<proteinExistence type="predicted"/>
<comment type="caution">
    <text evidence="2">The sequence shown here is derived from an EMBL/GenBank/DDBJ whole genome shotgun (WGS) entry which is preliminary data.</text>
</comment>
<gene>
    <name evidence="2" type="ORF">SLS60_011152</name>
</gene>
<reference evidence="2 3" key="1">
    <citation type="submission" date="2024-02" db="EMBL/GenBank/DDBJ databases">
        <title>De novo assembly and annotation of 12 fungi associated with fruit tree decline syndrome in Ontario, Canada.</title>
        <authorList>
            <person name="Sulman M."/>
            <person name="Ellouze W."/>
            <person name="Ilyukhin E."/>
        </authorList>
    </citation>
    <scope>NUCLEOTIDE SEQUENCE [LARGE SCALE GENOMIC DNA]</scope>
    <source>
        <strain evidence="2 3">M42-189</strain>
    </source>
</reference>
<protein>
    <recommendedName>
        <fullName evidence="1">F-box domain-containing protein</fullName>
    </recommendedName>
</protein>
<name>A0ABR3QKR0_9PLEO</name>
<dbReference type="InterPro" id="IPR001810">
    <property type="entry name" value="F-box_dom"/>
</dbReference>
<dbReference type="Pfam" id="PF13013">
    <property type="entry name" value="F-box-like_2"/>
    <property type="match status" value="1"/>
</dbReference>
<evidence type="ECO:0000313" key="2">
    <source>
        <dbReference type="EMBL" id="KAL1592736.1"/>
    </source>
</evidence>